<keyword evidence="2" id="KW-1133">Transmembrane helix</keyword>
<keyword evidence="1" id="KW-1188">Viral release from host cell</keyword>
<evidence type="ECO:0000313" key="5">
    <source>
        <dbReference type="Proteomes" id="UP000254181"/>
    </source>
</evidence>
<protein>
    <submittedName>
        <fullName evidence="4">TP901 family phage tail tape measure protein</fullName>
    </submittedName>
</protein>
<keyword evidence="2" id="KW-0472">Membrane</keyword>
<accession>A0A377ALG4</accession>
<evidence type="ECO:0000313" key="4">
    <source>
        <dbReference type="EMBL" id="STL16733.1"/>
    </source>
</evidence>
<dbReference type="NCBIfam" id="TIGR01760">
    <property type="entry name" value="tape_meas_TP901"/>
    <property type="match status" value="1"/>
</dbReference>
<evidence type="ECO:0000256" key="1">
    <source>
        <dbReference type="ARBA" id="ARBA00022612"/>
    </source>
</evidence>
<keyword evidence="2" id="KW-0812">Transmembrane</keyword>
<organism evidence="4 5">
    <name type="scientific">Escherichia coli</name>
    <dbReference type="NCBI Taxonomy" id="562"/>
    <lineage>
        <taxon>Bacteria</taxon>
        <taxon>Pseudomonadati</taxon>
        <taxon>Pseudomonadota</taxon>
        <taxon>Gammaproteobacteria</taxon>
        <taxon>Enterobacterales</taxon>
        <taxon>Enterobacteriaceae</taxon>
        <taxon>Escherichia</taxon>
    </lineage>
</organism>
<proteinExistence type="predicted"/>
<dbReference type="AlphaFoldDB" id="A0A377ALG4"/>
<dbReference type="InterPro" id="IPR010090">
    <property type="entry name" value="Phage_tape_meas"/>
</dbReference>
<feature type="domain" description="Phage tail tape measure protein" evidence="3">
    <location>
        <begin position="14"/>
        <end position="184"/>
    </location>
</feature>
<dbReference type="EMBL" id="UGEM01000001">
    <property type="protein sequence ID" value="STL16733.1"/>
    <property type="molecule type" value="Genomic_DNA"/>
</dbReference>
<sequence>MNVANPDDSWEDQKRDLLAFASTAAKAATAFELPADELSESLGKIAQLYKIPTRNIEQLGDALNYLDDNAMSKGADIIDVMQRLGGVADRLDYRKAAALGSTFLTLGAAPEVAASAANAMVRELSIATMQSKSFFEGMNLLKLNPEVIEKQMTKDAMGTIQRVLEKVNALPQDKRLSAMTMLFGKEFGDDAAKLANNLPELQRQLKLTAGNDALGSMQKESDINKDSLSAQWLLVKTGAQNTFSSLGETLRQPLMDILYTVKSVTGALRRWVEANPELTGTLMKVAAVVAAVTVGLGTLAVALAAVLGPLAVIRLGFSVLGIKTLPSVTAAVTRTSNALSWLAGAPLALLRRGLASSGNAAGLLTAPLSSLRRTGITDGKCPENCSRCASCTFAVWIIRFTCGCCDVYESSGGTARWTDRRRYGAASTGIWSTGDAARCPVCHIWSVRCSAQSDRSCGYCTGRRGAGCLEILATHHRISRWRGGRIQSGGRSRQCSIRTT</sequence>
<dbReference type="Pfam" id="PF10145">
    <property type="entry name" value="PhageMin_Tail"/>
    <property type="match status" value="1"/>
</dbReference>
<name>A0A377ALG4_ECOLX</name>
<gene>
    <name evidence="4" type="ORF">NCTC9075_00011</name>
</gene>
<reference evidence="4 5" key="1">
    <citation type="submission" date="2018-06" db="EMBL/GenBank/DDBJ databases">
        <authorList>
            <consortium name="Pathogen Informatics"/>
            <person name="Doyle S."/>
        </authorList>
    </citation>
    <scope>NUCLEOTIDE SEQUENCE [LARGE SCALE GENOMIC DNA]</scope>
    <source>
        <strain evidence="4 5">NCTC9075</strain>
    </source>
</reference>
<evidence type="ECO:0000256" key="2">
    <source>
        <dbReference type="SAM" id="Phobius"/>
    </source>
</evidence>
<dbReference type="Proteomes" id="UP000254181">
    <property type="component" value="Unassembled WGS sequence"/>
</dbReference>
<dbReference type="PANTHER" id="PTHR37813:SF1">
    <property type="entry name" value="FELS-2 PROPHAGE PROTEIN"/>
    <property type="match status" value="1"/>
</dbReference>
<evidence type="ECO:0000259" key="3">
    <source>
        <dbReference type="Pfam" id="PF10145"/>
    </source>
</evidence>
<dbReference type="PANTHER" id="PTHR37813">
    <property type="entry name" value="FELS-2 PROPHAGE PROTEIN"/>
    <property type="match status" value="1"/>
</dbReference>
<feature type="transmembrane region" description="Helical" evidence="2">
    <location>
        <begin position="285"/>
        <end position="313"/>
    </location>
</feature>